<sequence length="117" mass="12845">MMAEDADDNTPIEVDEDDRTFVLKDEETGEERTAFVLRRGEVAAILGGSAEEFSGQLVTADAELEDEDSGDADASDSLPVRLAMAFLGRLAEEPEFARDMLDWYETHLAADAAQDEE</sequence>
<name>A0A1G7E2B6_9PROT</name>
<reference evidence="1 2" key="1">
    <citation type="submission" date="2016-10" db="EMBL/GenBank/DDBJ databases">
        <authorList>
            <person name="de Groot N.N."/>
        </authorList>
    </citation>
    <scope>NUCLEOTIDE SEQUENCE [LARGE SCALE GENOMIC DNA]</scope>
    <source>
        <strain evidence="1 2">CPCC 100156</strain>
    </source>
</reference>
<gene>
    <name evidence="1" type="ORF">SAMN04487779_10594</name>
</gene>
<evidence type="ECO:0000313" key="2">
    <source>
        <dbReference type="Proteomes" id="UP000198925"/>
    </source>
</evidence>
<dbReference type="AlphaFoldDB" id="A0A1G7E2B6"/>
<protein>
    <submittedName>
        <fullName evidence="1">Uncharacterized protein</fullName>
    </submittedName>
</protein>
<organism evidence="1 2">
    <name type="scientific">Belnapia rosea</name>
    <dbReference type="NCBI Taxonomy" id="938405"/>
    <lineage>
        <taxon>Bacteria</taxon>
        <taxon>Pseudomonadati</taxon>
        <taxon>Pseudomonadota</taxon>
        <taxon>Alphaproteobacteria</taxon>
        <taxon>Acetobacterales</taxon>
        <taxon>Roseomonadaceae</taxon>
        <taxon>Belnapia</taxon>
    </lineage>
</organism>
<proteinExistence type="predicted"/>
<evidence type="ECO:0000313" key="1">
    <source>
        <dbReference type="EMBL" id="SDE57762.1"/>
    </source>
</evidence>
<dbReference type="Proteomes" id="UP000198925">
    <property type="component" value="Unassembled WGS sequence"/>
</dbReference>
<dbReference type="EMBL" id="FMZX01000059">
    <property type="protein sequence ID" value="SDE57762.1"/>
    <property type="molecule type" value="Genomic_DNA"/>
</dbReference>
<keyword evidence="2" id="KW-1185">Reference proteome</keyword>
<accession>A0A1G7E2B6</accession>